<dbReference type="PANTHER" id="PTHR47683:SF2">
    <property type="entry name" value="RNA-BINDING S4 DOMAIN-CONTAINING PROTEIN"/>
    <property type="match status" value="1"/>
</dbReference>
<feature type="domain" description="Pseudouridine synthase RsuA/RluA-like" evidence="5">
    <location>
        <begin position="33"/>
        <end position="177"/>
    </location>
</feature>
<evidence type="ECO:0000256" key="2">
    <source>
        <dbReference type="ARBA" id="ARBA00023235"/>
    </source>
</evidence>
<feature type="compositionally biased region" description="Low complexity" evidence="4">
    <location>
        <begin position="1"/>
        <end position="21"/>
    </location>
</feature>
<comment type="caution">
    <text evidence="6">The sequence shown here is derived from an EMBL/GenBank/DDBJ whole genome shotgun (WGS) entry which is preliminary data.</text>
</comment>
<evidence type="ECO:0000313" key="6">
    <source>
        <dbReference type="EMBL" id="RML39548.1"/>
    </source>
</evidence>
<dbReference type="Gene3D" id="3.30.70.1560">
    <property type="entry name" value="Alpha-L RNA-binding motif"/>
    <property type="match status" value="1"/>
</dbReference>
<dbReference type="GO" id="GO:0003723">
    <property type="term" value="F:RNA binding"/>
    <property type="evidence" value="ECO:0007669"/>
    <property type="project" value="InterPro"/>
</dbReference>
<dbReference type="NCBIfam" id="TIGR00093">
    <property type="entry name" value="pseudouridine synthase"/>
    <property type="match status" value="1"/>
</dbReference>
<dbReference type="Gene3D" id="3.30.70.580">
    <property type="entry name" value="Pseudouridine synthase I, catalytic domain, N-terminal subdomain"/>
    <property type="match status" value="1"/>
</dbReference>
<dbReference type="Proteomes" id="UP000280292">
    <property type="component" value="Unassembled WGS sequence"/>
</dbReference>
<dbReference type="PANTHER" id="PTHR47683">
    <property type="entry name" value="PSEUDOURIDINE SYNTHASE FAMILY PROTEIN-RELATED"/>
    <property type="match status" value="1"/>
</dbReference>
<dbReference type="PROSITE" id="PS01149">
    <property type="entry name" value="PSI_RSU"/>
    <property type="match status" value="1"/>
</dbReference>
<accession>A0A3M2VMC5</accession>
<name>A0A3M2VMC5_PSESI</name>
<dbReference type="InterPro" id="IPR020094">
    <property type="entry name" value="TruA/RsuA/RluB/E/F_N"/>
</dbReference>
<dbReference type="EMBL" id="RBNR01000319">
    <property type="protein sequence ID" value="RML39548.1"/>
    <property type="molecule type" value="Genomic_DNA"/>
</dbReference>
<organism evidence="6 7">
    <name type="scientific">Pseudomonas syringae pv. ribicola</name>
    <dbReference type="NCBI Taxonomy" id="55398"/>
    <lineage>
        <taxon>Bacteria</taxon>
        <taxon>Pseudomonadati</taxon>
        <taxon>Pseudomonadota</taxon>
        <taxon>Gammaproteobacteria</taxon>
        <taxon>Pseudomonadales</taxon>
        <taxon>Pseudomonadaceae</taxon>
        <taxon>Pseudomonas</taxon>
    </lineage>
</organism>
<dbReference type="InterPro" id="IPR042092">
    <property type="entry name" value="PsdUridine_s_RsuA/RluB/E/F_cat"/>
</dbReference>
<dbReference type="SUPFAM" id="SSF55120">
    <property type="entry name" value="Pseudouridine synthase"/>
    <property type="match status" value="1"/>
</dbReference>
<dbReference type="InterPro" id="IPR018496">
    <property type="entry name" value="PsdUridine_synth_RsuA/RluB_CS"/>
</dbReference>
<dbReference type="GO" id="GO:0006364">
    <property type="term" value="P:rRNA processing"/>
    <property type="evidence" value="ECO:0007669"/>
    <property type="project" value="UniProtKB-ARBA"/>
</dbReference>
<dbReference type="AlphaFoldDB" id="A0A3M2VMC5"/>
<dbReference type="Pfam" id="PF00849">
    <property type="entry name" value="PseudoU_synth_2"/>
    <property type="match status" value="1"/>
</dbReference>
<dbReference type="InterPro" id="IPR050343">
    <property type="entry name" value="RsuA_PseudoU_synthase"/>
</dbReference>
<gene>
    <name evidence="6" type="ORF">ALQ95_01516</name>
</gene>
<keyword evidence="2 3" id="KW-0413">Isomerase</keyword>
<dbReference type="GO" id="GO:0001522">
    <property type="term" value="P:pseudouridine synthesis"/>
    <property type="evidence" value="ECO:0007669"/>
    <property type="project" value="InterPro"/>
</dbReference>
<comment type="similarity">
    <text evidence="1 3">Belongs to the pseudouridine synthase RsuA family.</text>
</comment>
<dbReference type="GO" id="GO:0009982">
    <property type="term" value="F:pseudouridine synthase activity"/>
    <property type="evidence" value="ECO:0007669"/>
    <property type="project" value="InterPro"/>
</dbReference>
<evidence type="ECO:0000259" key="5">
    <source>
        <dbReference type="Pfam" id="PF00849"/>
    </source>
</evidence>
<dbReference type="InterPro" id="IPR006145">
    <property type="entry name" value="PsdUridine_synth_RsuA/RluA"/>
</dbReference>
<reference evidence="6 7" key="1">
    <citation type="submission" date="2018-08" db="EMBL/GenBank/DDBJ databases">
        <title>Recombination of ecologically and evolutionarily significant loci maintains genetic cohesion in the Pseudomonas syringae species complex.</title>
        <authorList>
            <person name="Dillon M."/>
            <person name="Thakur S."/>
            <person name="Almeida R.N.D."/>
            <person name="Weir B.S."/>
            <person name="Guttman D.S."/>
        </authorList>
    </citation>
    <scope>NUCLEOTIDE SEQUENCE [LARGE SCALE GENOMIC DNA]</scope>
    <source>
        <strain evidence="6 7">ICMP 3883</strain>
    </source>
</reference>
<sequence length="342" mass="38342">MPRTQRPVSRRPAPNPASAARRVAKAPPAEPKLILFNKPFDVLTQFSDEEGRATLKDFIKIPGIYPAGRLDRDSEGLLLLTNDGQLQARIADPKHKLAKTYWVQVEGEPTPEQLQQLRDGVQLNDGPTLPAEARQLDEPQLWPRNPPVRFRKSVPTSWLELVIKEGRNRQVRRMTAAVGLPTLRLVRVRIGDWTLEGLDQGLTGKSLQSCDCRYQLTSQVGQRHFGAGQHLVEHEAGFDAGHAFDARQVAQQQFLIVIHVGHHHFQLIVRVHAGHQAAFQHLGQVADVLLEVLEALWRVAVHADQHIGGQVQAKFLAIEQGNLTHDIAVVLQLLDPARAWRR</sequence>
<evidence type="ECO:0000256" key="4">
    <source>
        <dbReference type="SAM" id="MobiDB-lite"/>
    </source>
</evidence>
<evidence type="ECO:0000313" key="7">
    <source>
        <dbReference type="Proteomes" id="UP000280292"/>
    </source>
</evidence>
<evidence type="ECO:0000256" key="1">
    <source>
        <dbReference type="ARBA" id="ARBA00008348"/>
    </source>
</evidence>
<dbReference type="InterPro" id="IPR020103">
    <property type="entry name" value="PsdUridine_synth_cat_dom_sf"/>
</dbReference>
<dbReference type="EC" id="5.4.99.-" evidence="3"/>
<dbReference type="InterPro" id="IPR000748">
    <property type="entry name" value="PsdUridine_synth_RsuA/RluB/E/F"/>
</dbReference>
<protein>
    <recommendedName>
        <fullName evidence="3">Pseudouridine synthase</fullName>
        <ecNumber evidence="3">5.4.99.-</ecNumber>
    </recommendedName>
</protein>
<feature type="region of interest" description="Disordered" evidence="4">
    <location>
        <begin position="1"/>
        <end position="28"/>
    </location>
</feature>
<proteinExistence type="inferred from homology"/>
<dbReference type="GO" id="GO:0140098">
    <property type="term" value="F:catalytic activity, acting on RNA"/>
    <property type="evidence" value="ECO:0007669"/>
    <property type="project" value="UniProtKB-ARBA"/>
</dbReference>
<evidence type="ECO:0000256" key="3">
    <source>
        <dbReference type="RuleBase" id="RU003887"/>
    </source>
</evidence>
<dbReference type="CDD" id="cd02566">
    <property type="entry name" value="PseudoU_synth_RluE"/>
    <property type="match status" value="1"/>
</dbReference>